<organism evidence="2 3">
    <name type="scientific">Oceanobacillus sojae</name>
    <dbReference type="NCBI Taxonomy" id="582851"/>
    <lineage>
        <taxon>Bacteria</taxon>
        <taxon>Bacillati</taxon>
        <taxon>Bacillota</taxon>
        <taxon>Bacilli</taxon>
        <taxon>Bacillales</taxon>
        <taxon>Bacillaceae</taxon>
        <taxon>Oceanobacillus</taxon>
    </lineage>
</organism>
<evidence type="ECO:0000313" key="3">
    <source>
        <dbReference type="Proteomes" id="UP000321558"/>
    </source>
</evidence>
<feature type="transmembrane region" description="Helical" evidence="1">
    <location>
        <begin position="12"/>
        <end position="34"/>
    </location>
</feature>
<accession>A0A511ZEK1</accession>
<keyword evidence="1" id="KW-0472">Membrane</keyword>
<dbReference type="AlphaFoldDB" id="A0A511ZEK1"/>
<keyword evidence="1" id="KW-0812">Transmembrane</keyword>
<dbReference type="Proteomes" id="UP000321558">
    <property type="component" value="Unassembled WGS sequence"/>
</dbReference>
<evidence type="ECO:0000256" key="1">
    <source>
        <dbReference type="SAM" id="Phobius"/>
    </source>
</evidence>
<gene>
    <name evidence="2" type="ORF">OSO01_05800</name>
</gene>
<evidence type="ECO:0000313" key="2">
    <source>
        <dbReference type="EMBL" id="GEN85841.1"/>
    </source>
</evidence>
<dbReference type="EMBL" id="BJYM01000002">
    <property type="protein sequence ID" value="GEN85841.1"/>
    <property type="molecule type" value="Genomic_DNA"/>
</dbReference>
<sequence>MEANSKLIASSLVNVILGVKFGIFGWDIMILLSLKMDISNKMYLREIYSQIQRSQPIYSLAQSRCRHITIIFVFRENGLRVYKRREDI</sequence>
<keyword evidence="1" id="KW-1133">Transmembrane helix</keyword>
<name>A0A511ZEK1_9BACI</name>
<proteinExistence type="predicted"/>
<reference evidence="2 3" key="1">
    <citation type="submission" date="2019-07" db="EMBL/GenBank/DDBJ databases">
        <title>Whole genome shotgun sequence of Oceanobacillus sojae NBRC 105379.</title>
        <authorList>
            <person name="Hosoyama A."/>
            <person name="Uohara A."/>
            <person name="Ohji S."/>
            <person name="Ichikawa N."/>
        </authorList>
    </citation>
    <scope>NUCLEOTIDE SEQUENCE [LARGE SCALE GENOMIC DNA]</scope>
    <source>
        <strain evidence="2 3">NBRC 105379</strain>
    </source>
</reference>
<protein>
    <submittedName>
        <fullName evidence="2">Uncharacterized protein</fullName>
    </submittedName>
</protein>
<keyword evidence="3" id="KW-1185">Reference proteome</keyword>
<comment type="caution">
    <text evidence="2">The sequence shown here is derived from an EMBL/GenBank/DDBJ whole genome shotgun (WGS) entry which is preliminary data.</text>
</comment>